<keyword evidence="11" id="KW-1185">Reference proteome</keyword>
<evidence type="ECO:0000256" key="1">
    <source>
        <dbReference type="ARBA" id="ARBA00022630"/>
    </source>
</evidence>
<dbReference type="GO" id="GO:0005524">
    <property type="term" value="F:ATP binding"/>
    <property type="evidence" value="ECO:0007669"/>
    <property type="project" value="UniProtKB-UniRule"/>
</dbReference>
<dbReference type="GO" id="GO:0006747">
    <property type="term" value="P:FAD biosynthetic process"/>
    <property type="evidence" value="ECO:0007669"/>
    <property type="project" value="UniProtKB-UniRule"/>
</dbReference>
<evidence type="ECO:0000256" key="2">
    <source>
        <dbReference type="ARBA" id="ARBA00022643"/>
    </source>
</evidence>
<comment type="function">
    <text evidence="8">Catalyzes the transfer of the AMP portion of ATP to flavin mononucleotide (FMN) to produce flavin adenine dinucleotide (FAD) coenzyme.</text>
</comment>
<dbReference type="NCBIfam" id="TIGR00125">
    <property type="entry name" value="cyt_tran_rel"/>
    <property type="match status" value="1"/>
</dbReference>
<dbReference type="SUPFAM" id="SSF52374">
    <property type="entry name" value="Nucleotidylyl transferase"/>
    <property type="match status" value="1"/>
</dbReference>
<dbReference type="EMBL" id="JAHLKM010000021">
    <property type="protein sequence ID" value="MCQ4334286.1"/>
    <property type="molecule type" value="Genomic_DNA"/>
</dbReference>
<evidence type="ECO:0000256" key="5">
    <source>
        <dbReference type="ARBA" id="ARBA00022741"/>
    </source>
</evidence>
<comment type="catalytic activity">
    <reaction evidence="8">
        <text>FMN + ATP + H(+) = FAD + diphosphate</text>
        <dbReference type="Rhea" id="RHEA:17237"/>
        <dbReference type="ChEBI" id="CHEBI:15378"/>
        <dbReference type="ChEBI" id="CHEBI:30616"/>
        <dbReference type="ChEBI" id="CHEBI:33019"/>
        <dbReference type="ChEBI" id="CHEBI:57692"/>
        <dbReference type="ChEBI" id="CHEBI:58210"/>
        <dbReference type="EC" id="2.7.7.2"/>
    </reaction>
</comment>
<dbReference type="PANTHER" id="PTHR43793">
    <property type="entry name" value="FAD SYNTHASE"/>
    <property type="match status" value="1"/>
</dbReference>
<accession>A0A9R1D6G5</accession>
<comment type="cofactor">
    <cofactor evidence="8">
        <name>a divalent metal cation</name>
        <dbReference type="ChEBI" id="CHEBI:60240"/>
    </cofactor>
</comment>
<dbReference type="InterPro" id="IPR004821">
    <property type="entry name" value="Cyt_trans-like"/>
</dbReference>
<comment type="subunit">
    <text evidence="8">Homodimer.</text>
</comment>
<evidence type="ECO:0000313" key="10">
    <source>
        <dbReference type="EMBL" id="MCQ4334286.1"/>
    </source>
</evidence>
<keyword evidence="6 8" id="KW-0274">FAD</keyword>
<name>A0A9R1D6G5_9EURY</name>
<evidence type="ECO:0000313" key="11">
    <source>
        <dbReference type="Proteomes" id="UP001139494"/>
    </source>
</evidence>
<dbReference type="Proteomes" id="UP001139494">
    <property type="component" value="Unassembled WGS sequence"/>
</dbReference>
<evidence type="ECO:0000256" key="7">
    <source>
        <dbReference type="ARBA" id="ARBA00022840"/>
    </source>
</evidence>
<dbReference type="Gene3D" id="3.40.50.620">
    <property type="entry name" value="HUPs"/>
    <property type="match status" value="1"/>
</dbReference>
<dbReference type="HAMAP" id="MF_02115">
    <property type="entry name" value="FAD_synth_arch"/>
    <property type="match status" value="1"/>
</dbReference>
<evidence type="ECO:0000256" key="6">
    <source>
        <dbReference type="ARBA" id="ARBA00022827"/>
    </source>
</evidence>
<keyword evidence="5 8" id="KW-0547">Nucleotide-binding</keyword>
<feature type="domain" description="Cytidyltransferase-like" evidence="9">
    <location>
        <begin position="6"/>
        <end position="135"/>
    </location>
</feature>
<comment type="caution">
    <text evidence="8">Lacks conserved residue(s) required for the propagation of feature annotation.</text>
</comment>
<feature type="binding site" evidence="8">
    <location>
        <begin position="14"/>
        <end position="17"/>
    </location>
    <ligand>
        <name>ATP</name>
        <dbReference type="ChEBI" id="CHEBI:30616"/>
    </ligand>
</feature>
<keyword evidence="4 8" id="KW-0548">Nucleotidyltransferase</keyword>
<dbReference type="InterPro" id="IPR050385">
    <property type="entry name" value="Archaeal_FAD_synthase"/>
</dbReference>
<dbReference type="PANTHER" id="PTHR43793:SF1">
    <property type="entry name" value="FAD SYNTHASE"/>
    <property type="match status" value="1"/>
</dbReference>
<evidence type="ECO:0000256" key="4">
    <source>
        <dbReference type="ARBA" id="ARBA00022695"/>
    </source>
</evidence>
<sequence>MRRIVAQGTFDLLHLGHLQYLSDAKSMGDRLYVIVARSENVTHKAEPVVPDRQRRAMVAALDPVDEARLGDTDDFFVPIRDIDPDVIVLGHDQHHDEDRLAERLTAERIDCEIVRAPPREPEYDEEILSTGRIIDRICDRRC</sequence>
<dbReference type="RefSeq" id="WP_256030323.1">
    <property type="nucleotide sequence ID" value="NZ_JAHLKM010000021.1"/>
</dbReference>
<keyword evidence="3 8" id="KW-0808">Transferase</keyword>
<dbReference type="InterPro" id="IPR024902">
    <property type="entry name" value="FAD_synth_RibL"/>
</dbReference>
<feature type="binding site" evidence="8">
    <location>
        <position position="92"/>
    </location>
    <ligand>
        <name>ATP</name>
        <dbReference type="ChEBI" id="CHEBI:30616"/>
    </ligand>
</feature>
<gene>
    <name evidence="8" type="primary">ribL</name>
    <name evidence="10" type="ORF">KM295_12505</name>
</gene>
<dbReference type="EC" id="2.7.7.2" evidence="8"/>
<organism evidence="10 11">
    <name type="scientific">Natronomonas aquatica</name>
    <dbReference type="NCBI Taxonomy" id="2841590"/>
    <lineage>
        <taxon>Archaea</taxon>
        <taxon>Methanobacteriati</taxon>
        <taxon>Methanobacteriota</taxon>
        <taxon>Stenosarchaea group</taxon>
        <taxon>Halobacteria</taxon>
        <taxon>Halobacteriales</taxon>
        <taxon>Natronomonadaceae</taxon>
        <taxon>Natronomonas</taxon>
    </lineage>
</organism>
<dbReference type="Pfam" id="PF01467">
    <property type="entry name" value="CTP_transf_like"/>
    <property type="match status" value="1"/>
</dbReference>
<feature type="binding site" evidence="8">
    <location>
        <begin position="9"/>
        <end position="10"/>
    </location>
    <ligand>
        <name>ATP</name>
        <dbReference type="ChEBI" id="CHEBI:30616"/>
    </ligand>
</feature>
<evidence type="ECO:0000256" key="3">
    <source>
        <dbReference type="ARBA" id="ARBA00022679"/>
    </source>
</evidence>
<comment type="caution">
    <text evidence="10">The sequence shown here is derived from an EMBL/GenBank/DDBJ whole genome shotgun (WGS) entry which is preliminary data.</text>
</comment>
<proteinExistence type="inferred from homology"/>
<dbReference type="AlphaFoldDB" id="A0A9R1D6G5"/>
<keyword evidence="7 8" id="KW-0067">ATP-binding</keyword>
<dbReference type="GO" id="GO:0003919">
    <property type="term" value="F:FMN adenylyltransferase activity"/>
    <property type="evidence" value="ECO:0007669"/>
    <property type="project" value="UniProtKB-UniRule"/>
</dbReference>
<keyword evidence="1 8" id="KW-0285">Flavoprotein</keyword>
<keyword evidence="2 8" id="KW-0288">FMN</keyword>
<comment type="pathway">
    <text evidence="8">Cofactor biosynthesis; FAD biosynthesis; FAD from FMN: step 1/1.</text>
</comment>
<dbReference type="InterPro" id="IPR014729">
    <property type="entry name" value="Rossmann-like_a/b/a_fold"/>
</dbReference>
<dbReference type="GO" id="GO:0046444">
    <property type="term" value="P:FMN metabolic process"/>
    <property type="evidence" value="ECO:0007669"/>
    <property type="project" value="UniProtKB-UniRule"/>
</dbReference>
<evidence type="ECO:0000256" key="8">
    <source>
        <dbReference type="HAMAP-Rule" id="MF_02115"/>
    </source>
</evidence>
<protein>
    <recommendedName>
        <fullName evidence="8">FAD synthase</fullName>
        <ecNumber evidence="8">2.7.7.2</ecNumber>
    </recommendedName>
    <alternativeName>
        <fullName evidence="8">FMN adenylyltransferase</fullName>
    </alternativeName>
    <alternativeName>
        <fullName evidence="8">Flavin adenine dinucleotide synthase</fullName>
    </alternativeName>
</protein>
<evidence type="ECO:0000259" key="9">
    <source>
        <dbReference type="Pfam" id="PF01467"/>
    </source>
</evidence>
<comment type="similarity">
    <text evidence="8">Belongs to the archaeal FAD synthase family.</text>
</comment>
<reference evidence="10" key="1">
    <citation type="journal article" date="2023" name="Front. Microbiol.">
        <title>Genomic-based phylogenetic and metabolic analyses of the genus Natronomonas, and description of Natronomonas aquatica sp. nov.</title>
        <authorList>
            <person name="Garcia-Roldan A."/>
            <person name="Duran-Viseras A."/>
            <person name="de la Haba R.R."/>
            <person name="Corral P."/>
            <person name="Sanchez-Porro C."/>
            <person name="Ventosa A."/>
        </authorList>
    </citation>
    <scope>NUCLEOTIDE SEQUENCE</scope>
    <source>
        <strain evidence="10">F2-12</strain>
    </source>
</reference>